<evidence type="ECO:0000313" key="1">
    <source>
        <dbReference type="EMBL" id="CAE7216920.1"/>
    </source>
</evidence>
<dbReference type="AlphaFoldDB" id="A0A812JU46"/>
<sequence length="304" mass="33686">MAAMDSAFEKPTRELPDVACNSEGPGVAADVPSTSVLASQAGVTTRLVARCNRARKWADSDSEDDGNSEIDKICKSFNKLPALPSRYTCGESINLRLSALAGEVLTIESVDHTLVASMLHKIRVKMGIPHEPQNTWGTWFGHTPMPKWLRLFKGPEELQGTETAKEVSDQNITVLRIPLPDGAEQQIIVSRVSRGQDPDAVFEEMCTEQTRRLLQISRDFRVFGHPNSPYQATARLCLIEPNPEARPPDCPFCSRSPCRHGVRCTGKNFSCSFCHRALGGSCDICPADWQRHGSLLRQIDWEGR</sequence>
<keyword evidence="2" id="KW-1185">Reference proteome</keyword>
<organism evidence="1 2">
    <name type="scientific">Symbiodinium pilosum</name>
    <name type="common">Dinoflagellate</name>
    <dbReference type="NCBI Taxonomy" id="2952"/>
    <lineage>
        <taxon>Eukaryota</taxon>
        <taxon>Sar</taxon>
        <taxon>Alveolata</taxon>
        <taxon>Dinophyceae</taxon>
        <taxon>Suessiales</taxon>
        <taxon>Symbiodiniaceae</taxon>
        <taxon>Symbiodinium</taxon>
    </lineage>
</organism>
<dbReference type="Proteomes" id="UP000649617">
    <property type="component" value="Unassembled WGS sequence"/>
</dbReference>
<evidence type="ECO:0000313" key="2">
    <source>
        <dbReference type="Proteomes" id="UP000649617"/>
    </source>
</evidence>
<accession>A0A812JU46</accession>
<protein>
    <submittedName>
        <fullName evidence="1">Uncharacterized protein</fullName>
    </submittedName>
</protein>
<proteinExistence type="predicted"/>
<dbReference type="EMBL" id="CAJNIZ010002963">
    <property type="protein sequence ID" value="CAE7216920.1"/>
    <property type="molecule type" value="Genomic_DNA"/>
</dbReference>
<reference evidence="1" key="1">
    <citation type="submission" date="2021-02" db="EMBL/GenBank/DDBJ databases">
        <authorList>
            <person name="Dougan E. K."/>
            <person name="Rhodes N."/>
            <person name="Thang M."/>
            <person name="Chan C."/>
        </authorList>
    </citation>
    <scope>NUCLEOTIDE SEQUENCE</scope>
</reference>
<gene>
    <name evidence="1" type="ORF">SPIL2461_LOCUS2659</name>
</gene>
<comment type="caution">
    <text evidence="1">The sequence shown here is derived from an EMBL/GenBank/DDBJ whole genome shotgun (WGS) entry which is preliminary data.</text>
</comment>
<name>A0A812JU46_SYMPI</name>